<name>A0ABY7G3W6_MYAAR</name>
<dbReference type="SMART" id="SM00557">
    <property type="entry name" value="IG_FLMN"/>
    <property type="match status" value="1"/>
</dbReference>
<evidence type="ECO:0000256" key="3">
    <source>
        <dbReference type="PROSITE-ProRule" id="PRU00087"/>
    </source>
</evidence>
<evidence type="ECO:0000256" key="2">
    <source>
        <dbReference type="ARBA" id="ARBA00022737"/>
    </source>
</evidence>
<dbReference type="SUPFAM" id="SSF81296">
    <property type="entry name" value="E set domains"/>
    <property type="match status" value="2"/>
</dbReference>
<dbReference type="Pfam" id="PF00630">
    <property type="entry name" value="Filamin"/>
    <property type="match status" value="2"/>
</dbReference>
<dbReference type="InterPro" id="IPR001298">
    <property type="entry name" value="Filamin/ABP280_rpt"/>
</dbReference>
<evidence type="ECO:0000313" key="4">
    <source>
        <dbReference type="EMBL" id="WAR28214.1"/>
    </source>
</evidence>
<dbReference type="PROSITE" id="PS50194">
    <property type="entry name" value="FILAMIN_REPEAT"/>
    <property type="match status" value="2"/>
</dbReference>
<dbReference type="Proteomes" id="UP001164746">
    <property type="component" value="Chromosome 15"/>
</dbReference>
<dbReference type="EMBL" id="CP111026">
    <property type="protein sequence ID" value="WAR28214.1"/>
    <property type="molecule type" value="Genomic_DNA"/>
</dbReference>
<dbReference type="InterPro" id="IPR014756">
    <property type="entry name" value="Ig_E-set"/>
</dbReference>
<protein>
    <submittedName>
        <fullName evidence="4">FLNB-like protein</fullName>
    </submittedName>
</protein>
<evidence type="ECO:0000313" key="5">
    <source>
        <dbReference type="Proteomes" id="UP001164746"/>
    </source>
</evidence>
<accession>A0ABY7G3W6</accession>
<dbReference type="InterPro" id="IPR017868">
    <property type="entry name" value="Filamin/ABP280_repeat-like"/>
</dbReference>
<feature type="repeat" description="Filamin" evidence="3">
    <location>
        <begin position="1"/>
        <end position="61"/>
    </location>
</feature>
<organism evidence="4 5">
    <name type="scientific">Mya arenaria</name>
    <name type="common">Soft-shell clam</name>
    <dbReference type="NCBI Taxonomy" id="6604"/>
    <lineage>
        <taxon>Eukaryota</taxon>
        <taxon>Metazoa</taxon>
        <taxon>Spiralia</taxon>
        <taxon>Lophotrochozoa</taxon>
        <taxon>Mollusca</taxon>
        <taxon>Bivalvia</taxon>
        <taxon>Autobranchia</taxon>
        <taxon>Heteroconchia</taxon>
        <taxon>Euheterodonta</taxon>
        <taxon>Imparidentia</taxon>
        <taxon>Neoheterodontei</taxon>
        <taxon>Myida</taxon>
        <taxon>Myoidea</taxon>
        <taxon>Myidae</taxon>
        <taxon>Mya</taxon>
    </lineage>
</organism>
<dbReference type="InterPro" id="IPR044801">
    <property type="entry name" value="Filamin"/>
</dbReference>
<keyword evidence="2" id="KW-0677">Repeat</keyword>
<sequence>MTVQLIPTLQAPSGQDVAVSYKREGPGIQKVEFTPKEVGVHNVSVTYLGAEMGASPYHFKTFDPKLVRLAKMPLGILNIPFKFRVLGDEAGDGKMEVTVETEGEKIPTELEALGEGTFEVTFMGDGERRHDPMSINFADVDKIRVQPPKPALVPCNRELNMQMTSAPSAIDDLVITILVDVSEAGAGDLTVIIMNSEGTVQSAVDHGMDDLLWVTFDLEKPDLYDIYIAFNGEPVPGSPFKLNMREFEDKTVALPSNTKYFIVQDIQWCFLQSLGTLLPYNMLTMYITGCYGNSFFRFQAL</sequence>
<reference evidence="4" key="1">
    <citation type="submission" date="2022-11" db="EMBL/GenBank/DDBJ databases">
        <title>Centuries of genome instability and evolution in soft-shell clam transmissible cancer (bioRxiv).</title>
        <authorList>
            <person name="Hart S.F.M."/>
            <person name="Yonemitsu M.A."/>
            <person name="Giersch R.M."/>
            <person name="Beal B.F."/>
            <person name="Arriagada G."/>
            <person name="Davis B.W."/>
            <person name="Ostrander E.A."/>
            <person name="Goff S.P."/>
            <person name="Metzger M.J."/>
        </authorList>
    </citation>
    <scope>NUCLEOTIDE SEQUENCE</scope>
    <source>
        <strain evidence="4">MELC-2E11</strain>
        <tissue evidence="4">Siphon/mantle</tissue>
    </source>
</reference>
<dbReference type="Gene3D" id="2.60.40.10">
    <property type="entry name" value="Immunoglobulins"/>
    <property type="match status" value="3"/>
</dbReference>
<comment type="similarity">
    <text evidence="1">Belongs to the filamin family.</text>
</comment>
<proteinExistence type="inferred from homology"/>
<dbReference type="PANTHER" id="PTHR38537:SF16">
    <property type="entry name" value="CALPONIN-HOMOLOGY (CH) DOMAIN-CONTAINING PROTEIN"/>
    <property type="match status" value="1"/>
</dbReference>
<gene>
    <name evidence="4" type="ORF">MAR_013918</name>
</gene>
<feature type="repeat" description="Filamin" evidence="3">
    <location>
        <begin position="177"/>
        <end position="244"/>
    </location>
</feature>
<evidence type="ECO:0000256" key="1">
    <source>
        <dbReference type="ARBA" id="ARBA00009238"/>
    </source>
</evidence>
<dbReference type="InterPro" id="IPR013783">
    <property type="entry name" value="Ig-like_fold"/>
</dbReference>
<keyword evidence="5" id="KW-1185">Reference proteome</keyword>
<dbReference type="PANTHER" id="PTHR38537">
    <property type="entry name" value="JITTERBUG, ISOFORM N"/>
    <property type="match status" value="1"/>
</dbReference>